<sequence>MVCHKYILPFCVCAGMIWNEKALRRPAERMESVPSSSFDSLAGFGTLRNAQVAGFHRAVPSTALDKAYSLLRKVFYQIFSLCQQFSWAQVHSFPKLSR</sequence>
<evidence type="ECO:0000313" key="2">
    <source>
        <dbReference type="Proteomes" id="UP000003639"/>
    </source>
</evidence>
<keyword evidence="2" id="KW-1185">Reference proteome</keyword>
<evidence type="ECO:0000313" key="1">
    <source>
        <dbReference type="EMBL" id="EDN01325.1"/>
    </source>
</evidence>
<dbReference type="EMBL" id="AAXG02000006">
    <property type="protein sequence ID" value="EDN01325.1"/>
    <property type="molecule type" value="Genomic_DNA"/>
</dbReference>
<name>A6NRR6_9FIRM</name>
<dbReference type="Proteomes" id="UP000003639">
    <property type="component" value="Unassembled WGS sequence"/>
</dbReference>
<organism evidence="1 2">
    <name type="scientific">Pseudoflavonifractor capillosus ATCC 29799</name>
    <dbReference type="NCBI Taxonomy" id="411467"/>
    <lineage>
        <taxon>Bacteria</taxon>
        <taxon>Bacillati</taxon>
        <taxon>Bacillota</taxon>
        <taxon>Clostridia</taxon>
        <taxon>Eubacteriales</taxon>
        <taxon>Oscillospiraceae</taxon>
        <taxon>Pseudoflavonifractor</taxon>
    </lineage>
</organism>
<comment type="caution">
    <text evidence="1">The sequence shown here is derived from an EMBL/GenBank/DDBJ whole genome shotgun (WGS) entry which is preliminary data.</text>
</comment>
<protein>
    <submittedName>
        <fullName evidence="1">Uncharacterized protein</fullName>
    </submittedName>
</protein>
<reference evidence="1 2" key="1">
    <citation type="submission" date="2007-04" db="EMBL/GenBank/DDBJ databases">
        <authorList>
            <person name="Fulton L."/>
            <person name="Clifton S."/>
            <person name="Fulton B."/>
            <person name="Xu J."/>
            <person name="Minx P."/>
            <person name="Pepin K.H."/>
            <person name="Johnson M."/>
            <person name="Thiruvilangam P."/>
            <person name="Bhonagiri V."/>
            <person name="Nash W.E."/>
            <person name="Mardis E.R."/>
            <person name="Wilson R.K."/>
        </authorList>
    </citation>
    <scope>NUCLEOTIDE SEQUENCE [LARGE SCALE GENOMIC DNA]</scope>
    <source>
        <strain evidence="1 2">ATCC 29799</strain>
    </source>
</reference>
<dbReference type="AlphaFoldDB" id="A6NRR6"/>
<accession>A6NRR6</accession>
<proteinExistence type="predicted"/>
<dbReference type="STRING" id="411467.BACCAP_00893"/>
<reference evidence="1 2" key="2">
    <citation type="submission" date="2007-06" db="EMBL/GenBank/DDBJ databases">
        <title>Draft genome sequence of Pseudoflavonifractor capillosus ATCC 29799.</title>
        <authorList>
            <person name="Sudarsanam P."/>
            <person name="Ley R."/>
            <person name="Guruge J."/>
            <person name="Turnbaugh P.J."/>
            <person name="Mahowald M."/>
            <person name="Liep D."/>
            <person name="Gordon J."/>
        </authorList>
    </citation>
    <scope>NUCLEOTIDE SEQUENCE [LARGE SCALE GENOMIC DNA]</scope>
    <source>
        <strain evidence="1 2">ATCC 29799</strain>
    </source>
</reference>
<gene>
    <name evidence="1" type="ORF">BACCAP_00893</name>
</gene>